<evidence type="ECO:0000313" key="5">
    <source>
        <dbReference type="EMBL" id="SFI88545.1"/>
    </source>
</evidence>
<dbReference type="AlphaFoldDB" id="A0A1I3LVK5"/>
<evidence type="ECO:0000256" key="3">
    <source>
        <dbReference type="ARBA" id="ARBA00023125"/>
    </source>
</evidence>
<protein>
    <submittedName>
        <fullName evidence="5">Type I restriction enzyme, S subunit</fullName>
    </submittedName>
</protein>
<evidence type="ECO:0000256" key="2">
    <source>
        <dbReference type="ARBA" id="ARBA00022747"/>
    </source>
</evidence>
<keyword evidence="6" id="KW-1185">Reference proteome</keyword>
<proteinExistence type="inferred from homology"/>
<gene>
    <name evidence="5" type="ORF">SAMN05216275_105272</name>
</gene>
<feature type="domain" description="Type I restriction modification DNA specificity" evidence="4">
    <location>
        <begin position="13"/>
        <end position="180"/>
    </location>
</feature>
<feature type="domain" description="Type I restriction modification DNA specificity" evidence="4">
    <location>
        <begin position="228"/>
        <end position="398"/>
    </location>
</feature>
<name>A0A1I3LVK5_9ACTN</name>
<dbReference type="Proteomes" id="UP000199111">
    <property type="component" value="Unassembled WGS sequence"/>
</dbReference>
<dbReference type="Gene3D" id="3.90.220.20">
    <property type="entry name" value="DNA methylase specificity domains"/>
    <property type="match status" value="2"/>
</dbReference>
<evidence type="ECO:0000313" key="6">
    <source>
        <dbReference type="Proteomes" id="UP000199111"/>
    </source>
</evidence>
<dbReference type="Pfam" id="PF01420">
    <property type="entry name" value="Methylase_S"/>
    <property type="match status" value="2"/>
</dbReference>
<dbReference type="RefSeq" id="WP_093886715.1">
    <property type="nucleotide sequence ID" value="NZ_FOQY01000005.1"/>
</dbReference>
<dbReference type="InterPro" id="IPR044946">
    <property type="entry name" value="Restrct_endonuc_typeI_TRD_sf"/>
</dbReference>
<reference evidence="6" key="1">
    <citation type="submission" date="2016-10" db="EMBL/GenBank/DDBJ databases">
        <authorList>
            <person name="Varghese N."/>
            <person name="Submissions S."/>
        </authorList>
    </citation>
    <scope>NUCLEOTIDE SEQUENCE [LARGE SCALE GENOMIC DNA]</scope>
    <source>
        <strain evidence="6">CGMCC 4.2126</strain>
    </source>
</reference>
<dbReference type="PANTHER" id="PTHR30408:SF12">
    <property type="entry name" value="TYPE I RESTRICTION ENZYME MJAVIII SPECIFICITY SUBUNIT"/>
    <property type="match status" value="1"/>
</dbReference>
<dbReference type="SUPFAM" id="SSF116734">
    <property type="entry name" value="DNA methylase specificity domain"/>
    <property type="match status" value="2"/>
</dbReference>
<keyword evidence="3" id="KW-0238">DNA-binding</keyword>
<dbReference type="CDD" id="cd17248">
    <property type="entry name" value="RMtype1_S_AmiI-TRD2-CR2_like"/>
    <property type="match status" value="2"/>
</dbReference>
<dbReference type="GO" id="GO:0003677">
    <property type="term" value="F:DNA binding"/>
    <property type="evidence" value="ECO:0007669"/>
    <property type="project" value="UniProtKB-KW"/>
</dbReference>
<dbReference type="EMBL" id="FOQY01000005">
    <property type="protein sequence ID" value="SFI88545.1"/>
    <property type="molecule type" value="Genomic_DNA"/>
</dbReference>
<dbReference type="PANTHER" id="PTHR30408">
    <property type="entry name" value="TYPE-1 RESTRICTION ENZYME ECOKI SPECIFICITY PROTEIN"/>
    <property type="match status" value="1"/>
</dbReference>
<dbReference type="Gene3D" id="1.10.287.1120">
    <property type="entry name" value="Bipartite methylase S protein"/>
    <property type="match status" value="1"/>
</dbReference>
<dbReference type="GO" id="GO:0009307">
    <property type="term" value="P:DNA restriction-modification system"/>
    <property type="evidence" value="ECO:0007669"/>
    <property type="project" value="UniProtKB-KW"/>
</dbReference>
<evidence type="ECO:0000259" key="4">
    <source>
        <dbReference type="Pfam" id="PF01420"/>
    </source>
</evidence>
<keyword evidence="2" id="KW-0680">Restriction system</keyword>
<accession>A0A1I3LVK5</accession>
<organism evidence="5 6">
    <name type="scientific">Streptosporangium canum</name>
    <dbReference type="NCBI Taxonomy" id="324952"/>
    <lineage>
        <taxon>Bacteria</taxon>
        <taxon>Bacillati</taxon>
        <taxon>Actinomycetota</taxon>
        <taxon>Actinomycetes</taxon>
        <taxon>Streptosporangiales</taxon>
        <taxon>Streptosporangiaceae</taxon>
        <taxon>Streptosporangium</taxon>
    </lineage>
</organism>
<dbReference type="InterPro" id="IPR000055">
    <property type="entry name" value="Restrct_endonuc_typeI_TRD"/>
</dbReference>
<dbReference type="GeneID" id="96297796"/>
<dbReference type="InterPro" id="IPR052021">
    <property type="entry name" value="Type-I_RS_S_subunit"/>
</dbReference>
<sequence length="440" mass="49205">MSGTDLAPWLAQSQWPTVPIRYVAKLGTGHTPSRQHPEYWENCTLPWITLADVWQLRDGTRDTVLETKEKVSHLGLANSAAVLHPAGTVILSRTASVGFSAIMGHDMATSQDFATWTCGPKVEPRYLLHALRAMAPDLRRVAAGSTHKTIYMPDIEQLRIPLPSLEEQRRIADFLDAETARTDKVAQAQRLVKSRLLERRANSVYELVLGKDRHQRKPSGLAWADSVPEDWSVIKLSYVSRMGSGHTPSRSHPEWWVDCTIPWVTTGEVHQVRDDRRETLTVTREKISKLGLANSAAELHPKNTVVLCRTANSAGYSAVLGADMATSQDLVTWTCGPRLDPFYLLWCLRAMRSDLLGRLAMGSTHKTIYVPDLQMLKIPVPLIQEQHEIVESIRDSNNRIDAAMDTLDRQLELLAERRQTLITAAVTGQIDSATARGFEN</sequence>
<evidence type="ECO:0000256" key="1">
    <source>
        <dbReference type="ARBA" id="ARBA00010923"/>
    </source>
</evidence>
<comment type="similarity">
    <text evidence="1">Belongs to the type-I restriction system S methylase family.</text>
</comment>